<evidence type="ECO:0000313" key="1">
    <source>
        <dbReference type="EMBL" id="KAI0065293.1"/>
    </source>
</evidence>
<protein>
    <submittedName>
        <fullName evidence="1">Fet3 protein</fullName>
    </submittedName>
</protein>
<keyword evidence="2" id="KW-1185">Reference proteome</keyword>
<comment type="caution">
    <text evidence="1">The sequence shown here is derived from an EMBL/GenBank/DDBJ whole genome shotgun (WGS) entry which is preliminary data.</text>
</comment>
<proteinExistence type="predicted"/>
<reference evidence="1" key="2">
    <citation type="journal article" date="2022" name="New Phytol.">
        <title>Evolutionary transition to the ectomycorrhizal habit in the genomes of a hyperdiverse lineage of mushroom-forming fungi.</title>
        <authorList>
            <person name="Looney B."/>
            <person name="Miyauchi S."/>
            <person name="Morin E."/>
            <person name="Drula E."/>
            <person name="Courty P.E."/>
            <person name="Kohler A."/>
            <person name="Kuo A."/>
            <person name="LaButti K."/>
            <person name="Pangilinan J."/>
            <person name="Lipzen A."/>
            <person name="Riley R."/>
            <person name="Andreopoulos W."/>
            <person name="He G."/>
            <person name="Johnson J."/>
            <person name="Nolan M."/>
            <person name="Tritt A."/>
            <person name="Barry K.W."/>
            <person name="Grigoriev I.V."/>
            <person name="Nagy L.G."/>
            <person name="Hibbett D."/>
            <person name="Henrissat B."/>
            <person name="Matheny P.B."/>
            <person name="Labbe J."/>
            <person name="Martin F.M."/>
        </authorList>
    </citation>
    <scope>NUCLEOTIDE SEQUENCE</scope>
    <source>
        <strain evidence="1">HHB10654</strain>
    </source>
</reference>
<dbReference type="EMBL" id="MU277196">
    <property type="protein sequence ID" value="KAI0065293.1"/>
    <property type="molecule type" value="Genomic_DNA"/>
</dbReference>
<accession>A0ACB8T900</accession>
<reference evidence="1" key="1">
    <citation type="submission" date="2021-03" db="EMBL/GenBank/DDBJ databases">
        <authorList>
            <consortium name="DOE Joint Genome Institute"/>
            <person name="Ahrendt S."/>
            <person name="Looney B.P."/>
            <person name="Miyauchi S."/>
            <person name="Morin E."/>
            <person name="Drula E."/>
            <person name="Courty P.E."/>
            <person name="Chicoki N."/>
            <person name="Fauchery L."/>
            <person name="Kohler A."/>
            <person name="Kuo A."/>
            <person name="Labutti K."/>
            <person name="Pangilinan J."/>
            <person name="Lipzen A."/>
            <person name="Riley R."/>
            <person name="Andreopoulos W."/>
            <person name="He G."/>
            <person name="Johnson J."/>
            <person name="Barry K.W."/>
            <person name="Grigoriev I.V."/>
            <person name="Nagy L."/>
            <person name="Hibbett D."/>
            <person name="Henrissat B."/>
            <person name="Matheny P.B."/>
            <person name="Labbe J."/>
            <person name="Martin F."/>
        </authorList>
    </citation>
    <scope>NUCLEOTIDE SEQUENCE</scope>
    <source>
        <strain evidence="1">HHB10654</strain>
    </source>
</reference>
<gene>
    <name evidence="1" type="ORF">BV25DRAFT_1822451</name>
</gene>
<organism evidence="1 2">
    <name type="scientific">Artomyces pyxidatus</name>
    <dbReference type="NCBI Taxonomy" id="48021"/>
    <lineage>
        <taxon>Eukaryota</taxon>
        <taxon>Fungi</taxon>
        <taxon>Dikarya</taxon>
        <taxon>Basidiomycota</taxon>
        <taxon>Agaricomycotina</taxon>
        <taxon>Agaricomycetes</taxon>
        <taxon>Russulales</taxon>
        <taxon>Auriscalpiaceae</taxon>
        <taxon>Artomyces</taxon>
    </lineage>
</organism>
<sequence length="633" mass="68596">MWSPLAFLFVLASPAFAGVKEVWWNITYVEDANPDGLFDRRVIGVNGTWPPPPLDINSTDSLLVHATNSISQPATLHHHGMFFNSTSWMDGAMGVTECGIPPGQSSDYVVPINASGQWGTYWVHAHSGGQYVDGLRAPVVIHPPTEAHSYDEEFTVILGDWYHQEHSVLIKQFISVANPGGAEPVPDSGLIYFAQNGTYLPPAAGTSPSPVTAAVGFNENATLPFVPGKTYRLRIVNTSAFSAFFFWIDGHDMRIIEADGTDVQESPIDLLSITVAQRYSVLVTARSDTSANWVIHANLDTDMFDTVPDSLQPNITSSITYSPSAPLSDPSTVDAYHDVNDTALVPIIVEPLPLADRTIELEVTFDTMTDGTNRAMFNQITYDTPLVPPVLSALTLGENATVASAYGITSFVLNHLEVFDIVLKNGDAGKHPFHLHGHKMQLVGRSQDYTSTDPALNPPLVEGQANPMRRDTVQVPSMNSITLRVVADNPGAWFFHCHIEWHLEAGLAVTLIEAPLELQARVASQNVTPPATLNQQCLALGQPITGNAAGHASTTDLSGLPTGPFLQNNGWHGKGIAAMFGCVLTAVLGMGTVTWYALGGSLTDEEVEDEVRTRHAAKMKKGRFFGLVKRKQQ</sequence>
<dbReference type="Proteomes" id="UP000814140">
    <property type="component" value="Unassembled WGS sequence"/>
</dbReference>
<evidence type="ECO:0000313" key="2">
    <source>
        <dbReference type="Proteomes" id="UP000814140"/>
    </source>
</evidence>
<name>A0ACB8T900_9AGAM</name>